<evidence type="ECO:0000313" key="1">
    <source>
        <dbReference type="EMBL" id="MDQ9126905.1"/>
    </source>
</evidence>
<dbReference type="RefSeq" id="WP_309047344.1">
    <property type="nucleotide sequence ID" value="NZ_JAVIGA010000009.1"/>
</dbReference>
<sequence>MFKPLDPSKAATVNPFYSGAYTPPQYVTPGANVTVAIESREMELAILAAYDYGIDALSEDGRQQLDRLIADLKVIITGR</sequence>
<organism evidence="1 2">
    <name type="scientific">Serratia fonticola</name>
    <dbReference type="NCBI Taxonomy" id="47917"/>
    <lineage>
        <taxon>Bacteria</taxon>
        <taxon>Pseudomonadati</taxon>
        <taxon>Pseudomonadota</taxon>
        <taxon>Gammaproteobacteria</taxon>
        <taxon>Enterobacterales</taxon>
        <taxon>Yersiniaceae</taxon>
        <taxon>Serratia</taxon>
    </lineage>
</organism>
<name>A0AAJ1YEL6_SERFO</name>
<reference evidence="1" key="1">
    <citation type="submission" date="2023-08" db="EMBL/GenBank/DDBJ databases">
        <title>The Comparative Genomic Analysis of Yersiniaceae from Polar Regions.</title>
        <authorList>
            <person name="Goncharov A."/>
            <person name="Aslanov B."/>
            <person name="Kolodzhieva V."/>
            <person name="Azarov D."/>
            <person name="Mochov A."/>
            <person name="Lebedeva E."/>
        </authorList>
    </citation>
    <scope>NUCLEOTIDE SEQUENCE</scope>
    <source>
        <strain evidence="1">Vf</strain>
    </source>
</reference>
<evidence type="ECO:0000313" key="2">
    <source>
        <dbReference type="Proteomes" id="UP001224622"/>
    </source>
</evidence>
<dbReference type="EMBL" id="JAVIGA010000009">
    <property type="protein sequence ID" value="MDQ9126905.1"/>
    <property type="molecule type" value="Genomic_DNA"/>
</dbReference>
<accession>A0AAJ1YEL6</accession>
<protein>
    <submittedName>
        <fullName evidence="1">Uncharacterized protein</fullName>
    </submittedName>
</protein>
<gene>
    <name evidence="1" type="ORF">RDT67_10735</name>
</gene>
<dbReference type="AlphaFoldDB" id="A0AAJ1YEL6"/>
<comment type="caution">
    <text evidence="1">The sequence shown here is derived from an EMBL/GenBank/DDBJ whole genome shotgun (WGS) entry which is preliminary data.</text>
</comment>
<dbReference type="Proteomes" id="UP001224622">
    <property type="component" value="Unassembled WGS sequence"/>
</dbReference>
<proteinExistence type="predicted"/>